<dbReference type="EMBL" id="JANBUK010000984">
    <property type="protein sequence ID" value="KAJ2787309.1"/>
    <property type="molecule type" value="Genomic_DNA"/>
</dbReference>
<organism evidence="1 2">
    <name type="scientific">Coemansia linderi</name>
    <dbReference type="NCBI Taxonomy" id="2663919"/>
    <lineage>
        <taxon>Eukaryota</taxon>
        <taxon>Fungi</taxon>
        <taxon>Fungi incertae sedis</taxon>
        <taxon>Zoopagomycota</taxon>
        <taxon>Kickxellomycotina</taxon>
        <taxon>Kickxellomycetes</taxon>
        <taxon>Kickxellales</taxon>
        <taxon>Kickxellaceae</taxon>
        <taxon>Coemansia</taxon>
    </lineage>
</organism>
<gene>
    <name evidence="1" type="ORF">GGI18_003149</name>
</gene>
<feature type="non-terminal residue" evidence="1">
    <location>
        <position position="470"/>
    </location>
</feature>
<accession>A0ACC1KD18</accession>
<name>A0ACC1KD18_9FUNG</name>
<dbReference type="Proteomes" id="UP001140066">
    <property type="component" value="Unassembled WGS sequence"/>
</dbReference>
<proteinExistence type="predicted"/>
<protein>
    <submittedName>
        <fullName evidence="1">Uncharacterized protein</fullName>
    </submittedName>
</protein>
<evidence type="ECO:0000313" key="2">
    <source>
        <dbReference type="Proteomes" id="UP001140066"/>
    </source>
</evidence>
<sequence>MSNAEGKQVEPITISLAKYYSGPDHVPLGRPGIMGPKISSALVISGKPTGGAHVVHHQYKESGESSVEKKELSAEELAPMTLLVDRLQTLPSRKTPGGSDIYGANTSVVVSQGRNVLWQHYPGGGCGVSPDDEDDDEVAAFANFDAHKESFVRIVDQIYSGAGASAMGARLGSSGMRRLMLGDWHSTFLGRAKHLGNALLGNRFATGSPVDDTPLLGTEPASVQSGTDSRSHTPPPKPGTAYSPSDRKGDVPSPSKGLDDVNNDLKDADVTEVAVSQFEGVERNIFVRVSADGAHHEESIPCLCRYNHTTDPRSKACGESSDCINRLVQMECNPLTCPCGSYCLNRRFQKRQYANVCVINAGRKGFGLQALEDLDVGRFVMEYMGEVVTTTEFRKRSRVYQSEGIQHHYFMSIGHNKVIDATRKGCVARFVNHSCGPNCVLQKWTVGGAIRMGIFVERPIKRGEEITFDY</sequence>
<evidence type="ECO:0000313" key="1">
    <source>
        <dbReference type="EMBL" id="KAJ2787309.1"/>
    </source>
</evidence>
<keyword evidence="2" id="KW-1185">Reference proteome</keyword>
<reference evidence="1" key="1">
    <citation type="submission" date="2022-07" db="EMBL/GenBank/DDBJ databases">
        <title>Phylogenomic reconstructions and comparative analyses of Kickxellomycotina fungi.</title>
        <authorList>
            <person name="Reynolds N.K."/>
            <person name="Stajich J.E."/>
            <person name="Barry K."/>
            <person name="Grigoriev I.V."/>
            <person name="Crous P."/>
            <person name="Smith M.E."/>
        </authorList>
    </citation>
    <scope>NUCLEOTIDE SEQUENCE</scope>
    <source>
        <strain evidence="1">BCRC 34191</strain>
    </source>
</reference>
<comment type="caution">
    <text evidence="1">The sequence shown here is derived from an EMBL/GenBank/DDBJ whole genome shotgun (WGS) entry which is preliminary data.</text>
</comment>